<feature type="chain" id="PRO_5014934591" evidence="1">
    <location>
        <begin position="24"/>
        <end position="71"/>
    </location>
</feature>
<reference evidence="2" key="1">
    <citation type="submission" date="2018-01" db="EMBL/GenBank/DDBJ databases">
        <title>An insight into the sialome of Amazonian anophelines.</title>
        <authorList>
            <person name="Ribeiro J.M."/>
            <person name="Scarpassa V."/>
            <person name="Calvo E."/>
        </authorList>
    </citation>
    <scope>NUCLEOTIDE SEQUENCE</scope>
    <source>
        <tissue evidence="2">Salivary glands</tissue>
    </source>
</reference>
<proteinExistence type="predicted"/>
<dbReference type="AlphaFoldDB" id="A0A2M3ZQA0"/>
<accession>A0A2M3ZQA0</accession>
<name>A0A2M3ZQA0_9DIPT</name>
<evidence type="ECO:0000256" key="1">
    <source>
        <dbReference type="SAM" id="SignalP"/>
    </source>
</evidence>
<dbReference type="EMBL" id="GGFM01009996">
    <property type="protein sequence ID" value="MBW30747.1"/>
    <property type="molecule type" value="Transcribed_RNA"/>
</dbReference>
<organism evidence="2">
    <name type="scientific">Anopheles braziliensis</name>
    <dbReference type="NCBI Taxonomy" id="58242"/>
    <lineage>
        <taxon>Eukaryota</taxon>
        <taxon>Metazoa</taxon>
        <taxon>Ecdysozoa</taxon>
        <taxon>Arthropoda</taxon>
        <taxon>Hexapoda</taxon>
        <taxon>Insecta</taxon>
        <taxon>Pterygota</taxon>
        <taxon>Neoptera</taxon>
        <taxon>Endopterygota</taxon>
        <taxon>Diptera</taxon>
        <taxon>Nematocera</taxon>
        <taxon>Culicoidea</taxon>
        <taxon>Culicidae</taxon>
        <taxon>Anophelinae</taxon>
        <taxon>Anopheles</taxon>
    </lineage>
</organism>
<sequence length="71" mass="7690">MSVTPSAMISIPLLVLLPPPVAATAAAAVAVPVQSKLTTVRMLSRLASVARGSPRLMPSWNLIWEMFWFNK</sequence>
<feature type="signal peptide" evidence="1">
    <location>
        <begin position="1"/>
        <end position="23"/>
    </location>
</feature>
<keyword evidence="1" id="KW-0732">Signal</keyword>
<evidence type="ECO:0000313" key="2">
    <source>
        <dbReference type="EMBL" id="MBW30747.1"/>
    </source>
</evidence>
<protein>
    <submittedName>
        <fullName evidence="2">Putative secreted peptide</fullName>
    </submittedName>
</protein>